<organism evidence="3 4">
    <name type="scientific">Polyplax serrata</name>
    <name type="common">Common mouse louse</name>
    <dbReference type="NCBI Taxonomy" id="468196"/>
    <lineage>
        <taxon>Eukaryota</taxon>
        <taxon>Metazoa</taxon>
        <taxon>Ecdysozoa</taxon>
        <taxon>Arthropoda</taxon>
        <taxon>Hexapoda</taxon>
        <taxon>Insecta</taxon>
        <taxon>Pterygota</taxon>
        <taxon>Neoptera</taxon>
        <taxon>Paraneoptera</taxon>
        <taxon>Psocodea</taxon>
        <taxon>Troctomorpha</taxon>
        <taxon>Phthiraptera</taxon>
        <taxon>Anoplura</taxon>
        <taxon>Polyplacidae</taxon>
        <taxon>Polyplax</taxon>
    </lineage>
</organism>
<reference evidence="3 4" key="1">
    <citation type="submission" date="2023-09" db="EMBL/GenBank/DDBJ databases">
        <title>Genomes of two closely related lineages of the louse Polyplax serrata with different host specificities.</title>
        <authorList>
            <person name="Martinu J."/>
            <person name="Tarabai H."/>
            <person name="Stefka J."/>
            <person name="Hypsa V."/>
        </authorList>
    </citation>
    <scope>NUCLEOTIDE SEQUENCE [LARGE SCALE GENOMIC DNA]</scope>
    <source>
        <strain evidence="3">98ZLc_SE</strain>
    </source>
</reference>
<evidence type="ECO:0000256" key="1">
    <source>
        <dbReference type="SAM" id="MobiDB-lite"/>
    </source>
</evidence>
<feature type="region of interest" description="Disordered" evidence="1">
    <location>
        <begin position="104"/>
        <end position="146"/>
    </location>
</feature>
<proteinExistence type="predicted"/>
<feature type="region of interest" description="Disordered" evidence="1">
    <location>
        <begin position="47"/>
        <end position="67"/>
    </location>
</feature>
<feature type="transmembrane region" description="Helical" evidence="2">
    <location>
        <begin position="656"/>
        <end position="677"/>
    </location>
</feature>
<keyword evidence="2" id="KW-0812">Transmembrane</keyword>
<gene>
    <name evidence="3" type="ORF">RUM44_006617</name>
</gene>
<evidence type="ECO:0000256" key="2">
    <source>
        <dbReference type="SAM" id="Phobius"/>
    </source>
</evidence>
<feature type="region of interest" description="Disordered" evidence="1">
    <location>
        <begin position="347"/>
        <end position="371"/>
    </location>
</feature>
<protein>
    <submittedName>
        <fullName evidence="3">Uncharacterized protein</fullName>
    </submittedName>
</protein>
<feature type="compositionally biased region" description="Low complexity" evidence="1">
    <location>
        <begin position="271"/>
        <end position="282"/>
    </location>
</feature>
<accession>A0ABR1AIL8</accession>
<feature type="compositionally biased region" description="Polar residues" evidence="1">
    <location>
        <begin position="105"/>
        <end position="114"/>
    </location>
</feature>
<dbReference type="EMBL" id="JAWJWF010000048">
    <property type="protein sequence ID" value="KAK6620216.1"/>
    <property type="molecule type" value="Genomic_DNA"/>
</dbReference>
<evidence type="ECO:0000313" key="4">
    <source>
        <dbReference type="Proteomes" id="UP001359485"/>
    </source>
</evidence>
<keyword evidence="2" id="KW-1133">Transmembrane helix</keyword>
<feature type="transmembrane region" description="Helical" evidence="2">
    <location>
        <begin position="689"/>
        <end position="712"/>
    </location>
</feature>
<feature type="transmembrane region" description="Helical" evidence="2">
    <location>
        <begin position="724"/>
        <end position="746"/>
    </location>
</feature>
<feature type="compositionally biased region" description="Polar residues" evidence="1">
    <location>
        <begin position="47"/>
        <end position="59"/>
    </location>
</feature>
<comment type="caution">
    <text evidence="3">The sequence shown here is derived from an EMBL/GenBank/DDBJ whole genome shotgun (WGS) entry which is preliminary data.</text>
</comment>
<feature type="region of interest" description="Disordered" evidence="1">
    <location>
        <begin position="224"/>
        <end position="290"/>
    </location>
</feature>
<name>A0ABR1AIL8_POLSC</name>
<feature type="region of interest" description="Disordered" evidence="1">
    <location>
        <begin position="416"/>
        <end position="440"/>
    </location>
</feature>
<feature type="transmembrane region" description="Helical" evidence="2">
    <location>
        <begin position="627"/>
        <end position="649"/>
    </location>
</feature>
<sequence length="762" mass="86066">MSKTNGYNNPAYCHQYDSSMYEYQYVPEIDPDSPDLNDTSRHQMKLTQIGSQRDFSTGSEFEGSDESNGSIIIEECNNRRVTLICEKRSQRDGRKTGATYYQDVSLESENGSDQQGHDTCRMTGEPMSKSLRHQRPLEPPVDTRHGLESTGFVRERYTSPSAGERIQQFQRPQRLHRYEEIPGDEGVNQNNSFVSTTVHRYAEISPDENGYPTLKKPIEIQTTQAKPRAITPTNFNHPSSFSPPSTPSRTCERNPYAKPLDFSPSQFKPNSPSHASFSSSPARTNSFEMAELSPPRLYEISRRPGREQTYFLSSPKRQPPVGASSGTELQDHYVLNGRCILPAHLQKQGKIRKERSHSVPNSPKRNREHAVGVKSPFDRKVMQIFHIKPVKSDKTKGKSVGRDVVRGGTRENSVRRNISNSFTDPPRQSTTPKPIEPMRMMTRSPYKPTTTEIQQQPKTAIITPIFQRKNQQQDEMLSLTPKNFTPQPQLNHTSTPRNFQTMSKTFQSTGNIFKTGKDQIYPTEMDYQIDITPVKTMSPTKLKRNQSVPNFAHTFTVENGIITRKGAEQYQRENQKHAANRTIQYSPRKQIDNLSPIDKSRLSLIDRSRSSWSYTDSEYSPRCSTCFILATIIHLITATATCGISFYLLSKMGRRYYLDFALIAGFINFTLGLLGFRSYCWRWLPNRNYVSGFIGLAAFSTFTCGGLSYLIVVKPMAGDPILDVMGGAICAVSVLTILLALTGLTMSGCCKAPPPDNRVTDL</sequence>
<feature type="compositionally biased region" description="Polar residues" evidence="1">
    <location>
        <begin position="416"/>
        <end position="432"/>
    </location>
</feature>
<keyword evidence="2" id="KW-0472">Membrane</keyword>
<feature type="compositionally biased region" description="Low complexity" evidence="1">
    <location>
        <begin position="232"/>
        <end position="243"/>
    </location>
</feature>
<keyword evidence="4" id="KW-1185">Reference proteome</keyword>
<dbReference type="Proteomes" id="UP001359485">
    <property type="component" value="Unassembled WGS sequence"/>
</dbReference>
<evidence type="ECO:0000313" key="3">
    <source>
        <dbReference type="EMBL" id="KAK6620216.1"/>
    </source>
</evidence>